<reference evidence="3 4" key="1">
    <citation type="journal article" date="2016" name="Nat. Commun.">
        <title>Thousands of microbial genomes shed light on interconnected biogeochemical processes in an aquifer system.</title>
        <authorList>
            <person name="Anantharaman K."/>
            <person name="Brown C.T."/>
            <person name="Hug L.A."/>
            <person name="Sharon I."/>
            <person name="Castelle C.J."/>
            <person name="Probst A.J."/>
            <person name="Thomas B.C."/>
            <person name="Singh A."/>
            <person name="Wilkins M.J."/>
            <person name="Karaoz U."/>
            <person name="Brodie E.L."/>
            <person name="Williams K.H."/>
            <person name="Hubbard S.S."/>
            <person name="Banfield J.F."/>
        </authorList>
    </citation>
    <scope>NUCLEOTIDE SEQUENCE [LARGE SCALE GENOMIC DNA]</scope>
</reference>
<proteinExistence type="inferred from homology"/>
<evidence type="ECO:0000256" key="1">
    <source>
        <dbReference type="ARBA" id="ARBA00006738"/>
    </source>
</evidence>
<sequence>MITQKRELGNDGEERAAQYLIAKGYSIVARNWATKFGEIDIIAKKSDGAYVFVEVKTIRSGGFIRPEENITPQKLQRFLRTVEIYLRAERVSDSTPWQIDAITITIDTGGVCDIRHWENINIF</sequence>
<dbReference type="HAMAP" id="MF_00048">
    <property type="entry name" value="UPF0102"/>
    <property type="match status" value="1"/>
</dbReference>
<name>A0A1F5B0B7_9BACT</name>
<dbReference type="InterPro" id="IPR011856">
    <property type="entry name" value="tRNA_endonuc-like_dom_sf"/>
</dbReference>
<dbReference type="PANTHER" id="PTHR34039:SF1">
    <property type="entry name" value="UPF0102 PROTEIN YRAN"/>
    <property type="match status" value="1"/>
</dbReference>
<evidence type="ECO:0000313" key="3">
    <source>
        <dbReference type="EMBL" id="OGD24068.1"/>
    </source>
</evidence>
<comment type="caution">
    <text evidence="3">The sequence shown here is derived from an EMBL/GenBank/DDBJ whole genome shotgun (WGS) entry which is preliminary data.</text>
</comment>
<protein>
    <recommendedName>
        <fullName evidence="2">UPF0102 protein A2Z10_02540</fullName>
    </recommendedName>
</protein>
<dbReference type="PANTHER" id="PTHR34039">
    <property type="entry name" value="UPF0102 PROTEIN YRAN"/>
    <property type="match status" value="1"/>
</dbReference>
<dbReference type="Gene3D" id="3.40.1350.10">
    <property type="match status" value="1"/>
</dbReference>
<dbReference type="Proteomes" id="UP000176639">
    <property type="component" value="Unassembled WGS sequence"/>
</dbReference>
<dbReference type="InterPro" id="IPR011335">
    <property type="entry name" value="Restrct_endonuc-II-like"/>
</dbReference>
<comment type="similarity">
    <text evidence="1 2">Belongs to the UPF0102 family.</text>
</comment>
<dbReference type="InterPro" id="IPR003509">
    <property type="entry name" value="UPF0102_YraN-like"/>
</dbReference>
<accession>A0A1F5B0B7</accession>
<dbReference type="CDD" id="cd20736">
    <property type="entry name" value="PoNe_Nuclease"/>
    <property type="match status" value="1"/>
</dbReference>
<dbReference type="EMBL" id="MEYI01000015">
    <property type="protein sequence ID" value="OGD24068.1"/>
    <property type="molecule type" value="Genomic_DNA"/>
</dbReference>
<dbReference type="AlphaFoldDB" id="A0A1F5B0B7"/>
<dbReference type="GO" id="GO:0003676">
    <property type="term" value="F:nucleic acid binding"/>
    <property type="evidence" value="ECO:0007669"/>
    <property type="project" value="InterPro"/>
</dbReference>
<dbReference type="Pfam" id="PF02021">
    <property type="entry name" value="UPF0102"/>
    <property type="match status" value="1"/>
</dbReference>
<evidence type="ECO:0000256" key="2">
    <source>
        <dbReference type="HAMAP-Rule" id="MF_00048"/>
    </source>
</evidence>
<evidence type="ECO:0000313" key="4">
    <source>
        <dbReference type="Proteomes" id="UP000176639"/>
    </source>
</evidence>
<dbReference type="SUPFAM" id="SSF52980">
    <property type="entry name" value="Restriction endonuclease-like"/>
    <property type="match status" value="1"/>
</dbReference>
<organism evidence="3 4">
    <name type="scientific">Candidatus Azambacteria bacterium RBG_16_47_10</name>
    <dbReference type="NCBI Taxonomy" id="1797292"/>
    <lineage>
        <taxon>Bacteria</taxon>
        <taxon>Candidatus Azamiibacteriota</taxon>
    </lineage>
</organism>
<gene>
    <name evidence="3" type="ORF">A2Z10_02540</name>
</gene>